<evidence type="ECO:0000313" key="4">
    <source>
        <dbReference type="EMBL" id="AIZ45138.1"/>
    </source>
</evidence>
<name>A0A0A7KKP9_9DEIO</name>
<feature type="transmembrane region" description="Helical" evidence="3">
    <location>
        <begin position="113"/>
        <end position="133"/>
    </location>
</feature>
<proteinExistence type="predicted"/>
<keyword evidence="3" id="KW-0812">Transmembrane</keyword>
<keyword evidence="1" id="KW-0175">Coiled coil</keyword>
<dbReference type="KEGG" id="dsw:QR90_08530"/>
<keyword evidence="3" id="KW-0472">Membrane</keyword>
<dbReference type="STRING" id="1182571.QR90_08530"/>
<feature type="transmembrane region" description="Helical" evidence="3">
    <location>
        <begin position="6"/>
        <end position="24"/>
    </location>
</feature>
<feature type="region of interest" description="Disordered" evidence="2">
    <location>
        <begin position="570"/>
        <end position="618"/>
    </location>
</feature>
<protein>
    <submittedName>
        <fullName evidence="4">Uncharacterized protein</fullName>
    </submittedName>
</protein>
<feature type="compositionally biased region" description="Basic and acidic residues" evidence="2">
    <location>
        <begin position="581"/>
        <end position="591"/>
    </location>
</feature>
<dbReference type="HOGENOM" id="CLU_441940_0_0_0"/>
<accession>A0A0A7KKP9</accession>
<keyword evidence="3" id="KW-1133">Transmembrane helix</keyword>
<evidence type="ECO:0000313" key="5">
    <source>
        <dbReference type="Proteomes" id="UP000030634"/>
    </source>
</evidence>
<organism evidence="4 5">
    <name type="scientific">Deinococcus radiopugnans</name>
    <dbReference type="NCBI Taxonomy" id="57497"/>
    <lineage>
        <taxon>Bacteria</taxon>
        <taxon>Thermotogati</taxon>
        <taxon>Deinococcota</taxon>
        <taxon>Deinococci</taxon>
        <taxon>Deinococcales</taxon>
        <taxon>Deinococcaceae</taxon>
        <taxon>Deinococcus</taxon>
    </lineage>
</organism>
<dbReference type="Proteomes" id="UP000030634">
    <property type="component" value="Chromosome"/>
</dbReference>
<evidence type="ECO:0000256" key="2">
    <source>
        <dbReference type="SAM" id="MobiDB-lite"/>
    </source>
</evidence>
<dbReference type="EMBL" id="CP010028">
    <property type="protein sequence ID" value="AIZ45138.1"/>
    <property type="molecule type" value="Genomic_DNA"/>
</dbReference>
<reference evidence="5" key="1">
    <citation type="submission" date="2014-11" db="EMBL/GenBank/DDBJ databases">
        <title>Hymenobacter sp. DG25B genome submission.</title>
        <authorList>
            <person name="Jung H.-Y."/>
            <person name="Kim M.K."/>
            <person name="Srinivasan S."/>
            <person name="Lim S."/>
        </authorList>
    </citation>
    <scope>NUCLEOTIDE SEQUENCE [LARGE SCALE GENOMIC DNA]</scope>
    <source>
        <strain evidence="5">DY59</strain>
    </source>
</reference>
<evidence type="ECO:0000256" key="1">
    <source>
        <dbReference type="SAM" id="Coils"/>
    </source>
</evidence>
<evidence type="ECO:0000256" key="3">
    <source>
        <dbReference type="SAM" id="Phobius"/>
    </source>
</evidence>
<sequence length="618" mass="68676">MFPTTLEGIVVVVGIIALSAYTFVRSRALRAETVKLSTDLTALEAQTIPHLTDQNVVQQLEKFGLAGATMLAAWHHLRRIRKLPSIDTQMALNAVPLLQERVLARLRQRPNQLMLLGLLGTVLGLSITIGSFAPQLEQSLELLSSGQSPEELNNSLGELLRQMKVAFVCTLWGVASSLIVTRWAVIPVAEQRDHTQQQLEQLVIFQMLPVAWKDTVQREEAMLAAFAANRDSLERIHTTMAQQLQTFQQQTDRAAKVFENAGLHLETVGLKAADAAVEVSRTSSTAASVLQQVTETLQRNEAELSKTTSALDTNVSTLQLQQAAYKHMNDQVLQAASGHARDLDRLVQNFADIVSHLLDGLQANVDGFETARAELIGHTTLVLDEQRRGGGEFTQVIATLFSQVERAFQNHQAAAQSVSAELKHVTGALQPLEELTQRLDPRLLPTERWHQFQQSLDHLTSHWDVWQHTFTQRMDTLLDSNGTAIIAEARQMTQVMGQQLSATGSKVTEEIGQALSHWNLAYDKLALYTTGTLQGQMSVAEQLQKQHDDLRRELHQVTRSLEAIAEHLKGLKAPEMPGRPPEAKEGRHLREGQPYGYNGDEISSRRISLRKNPNGSQQ</sequence>
<dbReference type="AlphaFoldDB" id="A0A0A7KKP9"/>
<feature type="coiled-coil region" evidence="1">
    <location>
        <begin position="533"/>
        <end position="560"/>
    </location>
</feature>
<gene>
    <name evidence="4" type="ORF">QR90_08530</name>
</gene>